<dbReference type="Proteomes" id="UP001291653">
    <property type="component" value="Unassembled WGS sequence"/>
</dbReference>
<comment type="caution">
    <text evidence="2">The sequence shown here is derived from an EMBL/GenBank/DDBJ whole genome shotgun (WGS) entry which is preliminary data.</text>
</comment>
<dbReference type="RefSeq" id="WP_323448916.1">
    <property type="nucleotide sequence ID" value="NZ_BSBI01000009.1"/>
</dbReference>
<dbReference type="SUPFAM" id="SSF55729">
    <property type="entry name" value="Acyl-CoA N-acyltransferases (Nat)"/>
    <property type="match status" value="1"/>
</dbReference>
<reference evidence="2 3" key="1">
    <citation type="submission" date="2022-10" db="EMBL/GenBank/DDBJ databases">
        <title>Draft genome sequence of Streptomyces sp. YSPA8.</title>
        <authorList>
            <person name="Moriuchi R."/>
            <person name="Dohra H."/>
            <person name="Yamamura H."/>
            <person name="Kodani S."/>
        </authorList>
    </citation>
    <scope>NUCLEOTIDE SEQUENCE [LARGE SCALE GENOMIC DNA]</scope>
    <source>
        <strain evidence="2 3">YSPA8</strain>
    </source>
</reference>
<keyword evidence="3" id="KW-1185">Reference proteome</keyword>
<organism evidence="2 3">
    <name type="scientific">Streptomyces yaizuensis</name>
    <dbReference type="NCBI Taxonomy" id="2989713"/>
    <lineage>
        <taxon>Bacteria</taxon>
        <taxon>Bacillati</taxon>
        <taxon>Actinomycetota</taxon>
        <taxon>Actinomycetes</taxon>
        <taxon>Kitasatosporales</taxon>
        <taxon>Streptomycetaceae</taxon>
        <taxon>Streptomyces</taxon>
    </lineage>
</organism>
<protein>
    <submittedName>
        <fullName evidence="2">GNAT family N-acetyltransferase</fullName>
    </submittedName>
</protein>
<dbReference type="InterPro" id="IPR016181">
    <property type="entry name" value="Acyl_CoA_acyltransferase"/>
</dbReference>
<dbReference type="Pfam" id="PF00583">
    <property type="entry name" value="Acetyltransf_1"/>
    <property type="match status" value="1"/>
</dbReference>
<proteinExistence type="predicted"/>
<dbReference type="Gene3D" id="3.40.630.30">
    <property type="match status" value="1"/>
</dbReference>
<dbReference type="EMBL" id="BSBI01000009">
    <property type="protein sequence ID" value="GLF96896.1"/>
    <property type="molecule type" value="Genomic_DNA"/>
</dbReference>
<sequence>MDHGARVRRADEGDRETVVRLLDAAFAHDPVSHWVFPDPQRRRTRHPLLVGAFTDIVLADGHVDLRADGTAAALWLPMPDRPETTTADGGDREDEVDGPALLRAAVDPDNERVELIGRLTEGIHPPRAHTYLWMIGVDPAHQGRGRGAALMRPVLDRCDRDGLPAYLEASSPRSRELYRRLGFTVREPVLRLPYGGPVMWPMWRDPVSP</sequence>
<dbReference type="PANTHER" id="PTHR42791">
    <property type="entry name" value="GNAT FAMILY ACETYLTRANSFERASE"/>
    <property type="match status" value="1"/>
</dbReference>
<evidence type="ECO:0000313" key="2">
    <source>
        <dbReference type="EMBL" id="GLF96896.1"/>
    </source>
</evidence>
<accession>A0ABQ5P2R8</accession>
<dbReference type="InterPro" id="IPR052523">
    <property type="entry name" value="Trichothecene_AcTrans"/>
</dbReference>
<dbReference type="PROSITE" id="PS51186">
    <property type="entry name" value="GNAT"/>
    <property type="match status" value="1"/>
</dbReference>
<feature type="domain" description="N-acetyltransferase" evidence="1">
    <location>
        <begin position="63"/>
        <end position="207"/>
    </location>
</feature>
<dbReference type="PANTHER" id="PTHR42791:SF1">
    <property type="entry name" value="N-ACETYLTRANSFERASE DOMAIN-CONTAINING PROTEIN"/>
    <property type="match status" value="1"/>
</dbReference>
<name>A0ABQ5P2R8_9ACTN</name>
<evidence type="ECO:0000259" key="1">
    <source>
        <dbReference type="PROSITE" id="PS51186"/>
    </source>
</evidence>
<dbReference type="CDD" id="cd04301">
    <property type="entry name" value="NAT_SF"/>
    <property type="match status" value="1"/>
</dbReference>
<evidence type="ECO:0000313" key="3">
    <source>
        <dbReference type="Proteomes" id="UP001291653"/>
    </source>
</evidence>
<gene>
    <name evidence="2" type="ORF">SYYSPA8_21385</name>
</gene>
<dbReference type="InterPro" id="IPR000182">
    <property type="entry name" value="GNAT_dom"/>
</dbReference>